<reference evidence="5 6" key="1">
    <citation type="submission" date="2018-01" db="EMBL/GenBank/DDBJ databases">
        <title>The whole genome sequencing and assembly of Halobacillus litoralis ERB031 strain.</title>
        <authorList>
            <person name="Lee S.-J."/>
            <person name="Park M.-K."/>
            <person name="Kim J.-Y."/>
            <person name="Lee Y.-J."/>
            <person name="Yi H."/>
            <person name="Bahn Y.-S."/>
            <person name="Kim J.F."/>
            <person name="Lee D.-W."/>
        </authorList>
    </citation>
    <scope>NUCLEOTIDE SEQUENCE [LARGE SCALE GENOMIC DNA]</scope>
    <source>
        <strain evidence="5 6">ERB 031</strain>
    </source>
</reference>
<dbReference type="AlphaFoldDB" id="A0A410MGB4"/>
<dbReference type="PANTHER" id="PTHR39190:SF1">
    <property type="entry name" value="FLAGELLAR ASSEMBLY FACTOR FLIW"/>
    <property type="match status" value="1"/>
</dbReference>
<evidence type="ECO:0000313" key="5">
    <source>
        <dbReference type="EMBL" id="QAS53705.1"/>
    </source>
</evidence>
<dbReference type="OrthoDB" id="9801235at2"/>
<keyword evidence="5" id="KW-0282">Flagellum</keyword>
<dbReference type="GO" id="GO:0044780">
    <property type="term" value="P:bacterial-type flagellum assembly"/>
    <property type="evidence" value="ECO:0007669"/>
    <property type="project" value="UniProtKB-UniRule"/>
</dbReference>
<keyword evidence="3 4" id="KW-0810">Translation regulation</keyword>
<dbReference type="Pfam" id="PF02623">
    <property type="entry name" value="FliW"/>
    <property type="match status" value="1"/>
</dbReference>
<dbReference type="NCBIfam" id="NF009793">
    <property type="entry name" value="PRK13285.1-1"/>
    <property type="match status" value="1"/>
</dbReference>
<dbReference type="SUPFAM" id="SSF141457">
    <property type="entry name" value="BH3618-like"/>
    <property type="match status" value="1"/>
</dbReference>
<dbReference type="RefSeq" id="WP_128525974.1">
    <property type="nucleotide sequence ID" value="NZ_CP026118.1"/>
</dbReference>
<dbReference type="InterPro" id="IPR003775">
    <property type="entry name" value="Flagellar_assembly_factor_FliW"/>
</dbReference>
<sequence length="148" mass="16681">MKVETKYFGTVEVDAEELISFPHGLPGFESFHSFVLLPVDELGTYFALQAVDEAGLSLIVTNPYIFYKDYAFDIDEQELSLEKPNDVAVYNVVTLKDPFEKSTLNLQAPIVMNVRERIAKQVILNDANYQTKHPLTQSNKGGESHARP</sequence>
<comment type="subcellular location">
    <subcellularLocation>
        <location evidence="4">Cytoplasm</location>
    </subcellularLocation>
</comment>
<comment type="similarity">
    <text evidence="4">Belongs to the FliW family.</text>
</comment>
<keyword evidence="5" id="KW-0969">Cilium</keyword>
<keyword evidence="2 4" id="KW-1005">Bacterial flagellum biogenesis</keyword>
<proteinExistence type="inferred from homology"/>
<dbReference type="KEGG" id="hli:HLI_16585"/>
<evidence type="ECO:0000313" key="6">
    <source>
        <dbReference type="Proteomes" id="UP000287756"/>
    </source>
</evidence>
<protein>
    <recommendedName>
        <fullName evidence="4">Flagellar assembly factor FliW</fullName>
    </recommendedName>
</protein>
<dbReference type="Gene3D" id="2.30.290.10">
    <property type="entry name" value="BH3618-like"/>
    <property type="match status" value="1"/>
</dbReference>
<dbReference type="GO" id="GO:0005737">
    <property type="term" value="C:cytoplasm"/>
    <property type="evidence" value="ECO:0007669"/>
    <property type="project" value="UniProtKB-SubCell"/>
</dbReference>
<evidence type="ECO:0000256" key="3">
    <source>
        <dbReference type="ARBA" id="ARBA00022845"/>
    </source>
</evidence>
<accession>A0A410MGB4</accession>
<dbReference type="HAMAP" id="MF_01185">
    <property type="entry name" value="FliW"/>
    <property type="match status" value="1"/>
</dbReference>
<comment type="subunit">
    <text evidence="4">Interacts with translational regulator CsrA and flagellin(s).</text>
</comment>
<dbReference type="InterPro" id="IPR024046">
    <property type="entry name" value="Flagellar_assmbl_FliW_dom_sf"/>
</dbReference>
<organism evidence="5 6">
    <name type="scientific">Halobacillus litoralis</name>
    <dbReference type="NCBI Taxonomy" id="45668"/>
    <lineage>
        <taxon>Bacteria</taxon>
        <taxon>Bacillati</taxon>
        <taxon>Bacillota</taxon>
        <taxon>Bacilli</taxon>
        <taxon>Bacillales</taxon>
        <taxon>Bacillaceae</taxon>
        <taxon>Halobacillus</taxon>
    </lineage>
</organism>
<evidence type="ECO:0000256" key="1">
    <source>
        <dbReference type="ARBA" id="ARBA00022490"/>
    </source>
</evidence>
<evidence type="ECO:0000256" key="2">
    <source>
        <dbReference type="ARBA" id="ARBA00022795"/>
    </source>
</evidence>
<name>A0A410MGB4_9BACI</name>
<dbReference type="EMBL" id="CP026118">
    <property type="protein sequence ID" value="QAS53705.1"/>
    <property type="molecule type" value="Genomic_DNA"/>
</dbReference>
<keyword evidence="5" id="KW-0966">Cell projection</keyword>
<dbReference type="GO" id="GO:0006417">
    <property type="term" value="P:regulation of translation"/>
    <property type="evidence" value="ECO:0007669"/>
    <property type="project" value="UniProtKB-KW"/>
</dbReference>
<keyword evidence="4" id="KW-0143">Chaperone</keyword>
<comment type="function">
    <text evidence="4">Acts as an anti-CsrA protein, binds CsrA and prevents it from repressing translation of its target genes, one of which is flagellin. Binds to flagellin and participates in the assembly of the flagellum.</text>
</comment>
<keyword evidence="1 4" id="KW-0963">Cytoplasm</keyword>
<gene>
    <name evidence="4" type="primary">fliW</name>
    <name evidence="5" type="ORF">HLI_16585</name>
</gene>
<dbReference type="Proteomes" id="UP000287756">
    <property type="component" value="Chromosome"/>
</dbReference>
<dbReference type="PANTHER" id="PTHR39190">
    <property type="entry name" value="FLAGELLAR ASSEMBLY FACTOR FLIW"/>
    <property type="match status" value="1"/>
</dbReference>
<evidence type="ECO:0000256" key="4">
    <source>
        <dbReference type="HAMAP-Rule" id="MF_01185"/>
    </source>
</evidence>